<dbReference type="EMBL" id="JBHULN010000036">
    <property type="protein sequence ID" value="MFD2574632.1"/>
    <property type="molecule type" value="Genomic_DNA"/>
</dbReference>
<accession>A0ABW5MC73</accession>
<dbReference type="RefSeq" id="WP_381528668.1">
    <property type="nucleotide sequence ID" value="NZ_JBHULN010000036.1"/>
</dbReference>
<comment type="caution">
    <text evidence="1">The sequence shown here is derived from an EMBL/GenBank/DDBJ whole genome shotgun (WGS) entry which is preliminary data.</text>
</comment>
<organism evidence="1 2">
    <name type="scientific">Spirosoma soli</name>
    <dbReference type="NCBI Taxonomy" id="1770529"/>
    <lineage>
        <taxon>Bacteria</taxon>
        <taxon>Pseudomonadati</taxon>
        <taxon>Bacteroidota</taxon>
        <taxon>Cytophagia</taxon>
        <taxon>Cytophagales</taxon>
        <taxon>Cytophagaceae</taxon>
        <taxon>Spirosoma</taxon>
    </lineage>
</organism>
<sequence length="74" mass="8614">MEPIVKTYSVKVVREPGENPLTGQPMEYDEQSFEVDATSVKAAYFLSHLVCTLRFSGQLRRTFINGQEYFDERY</sequence>
<proteinExistence type="predicted"/>
<dbReference type="Proteomes" id="UP001597469">
    <property type="component" value="Unassembled WGS sequence"/>
</dbReference>
<keyword evidence="2" id="KW-1185">Reference proteome</keyword>
<protein>
    <submittedName>
        <fullName evidence="1">Uncharacterized protein</fullName>
    </submittedName>
</protein>
<evidence type="ECO:0000313" key="2">
    <source>
        <dbReference type="Proteomes" id="UP001597469"/>
    </source>
</evidence>
<name>A0ABW5MC73_9BACT</name>
<evidence type="ECO:0000313" key="1">
    <source>
        <dbReference type="EMBL" id="MFD2574632.1"/>
    </source>
</evidence>
<reference evidence="2" key="1">
    <citation type="journal article" date="2019" name="Int. J. Syst. Evol. Microbiol.">
        <title>The Global Catalogue of Microorganisms (GCM) 10K type strain sequencing project: providing services to taxonomists for standard genome sequencing and annotation.</title>
        <authorList>
            <consortium name="The Broad Institute Genomics Platform"/>
            <consortium name="The Broad Institute Genome Sequencing Center for Infectious Disease"/>
            <person name="Wu L."/>
            <person name="Ma J."/>
        </authorList>
    </citation>
    <scope>NUCLEOTIDE SEQUENCE [LARGE SCALE GENOMIC DNA]</scope>
    <source>
        <strain evidence="2">KCTC 42805</strain>
    </source>
</reference>
<gene>
    <name evidence="1" type="ORF">ACFSUS_28630</name>
</gene>